<dbReference type="Pfam" id="PF01408">
    <property type="entry name" value="GFO_IDH_MocA"/>
    <property type="match status" value="1"/>
</dbReference>
<evidence type="ECO:0000259" key="3">
    <source>
        <dbReference type="Pfam" id="PF01408"/>
    </source>
</evidence>
<reference evidence="6" key="1">
    <citation type="journal article" date="2019" name="Int. J. Syst. Evol. Microbiol.">
        <title>The Global Catalogue of Microorganisms (GCM) 10K type strain sequencing project: providing services to taxonomists for standard genome sequencing and annotation.</title>
        <authorList>
            <consortium name="The Broad Institute Genomics Platform"/>
            <consortium name="The Broad Institute Genome Sequencing Center for Infectious Disease"/>
            <person name="Wu L."/>
            <person name="Ma J."/>
        </authorList>
    </citation>
    <scope>NUCLEOTIDE SEQUENCE [LARGE SCALE GENOMIC DNA]</scope>
    <source>
        <strain evidence="6">NBRC 108894</strain>
    </source>
</reference>
<evidence type="ECO:0000313" key="6">
    <source>
        <dbReference type="Proteomes" id="UP001157034"/>
    </source>
</evidence>
<dbReference type="Proteomes" id="UP001157034">
    <property type="component" value="Unassembled WGS sequence"/>
</dbReference>
<evidence type="ECO:0000313" key="5">
    <source>
        <dbReference type="EMBL" id="GMA94773.1"/>
    </source>
</evidence>
<dbReference type="SUPFAM" id="SSF51735">
    <property type="entry name" value="NAD(P)-binding Rossmann-fold domains"/>
    <property type="match status" value="1"/>
</dbReference>
<evidence type="ECO:0000259" key="4">
    <source>
        <dbReference type="Pfam" id="PF07969"/>
    </source>
</evidence>
<keyword evidence="6" id="KW-1185">Reference proteome</keyword>
<evidence type="ECO:0008006" key="7">
    <source>
        <dbReference type="Google" id="ProtNLM"/>
    </source>
</evidence>
<feature type="compositionally biased region" description="Low complexity" evidence="2">
    <location>
        <begin position="217"/>
        <end position="239"/>
    </location>
</feature>
<dbReference type="Pfam" id="PF07969">
    <property type="entry name" value="Amidohydro_3"/>
    <property type="match status" value="1"/>
</dbReference>
<dbReference type="InterPro" id="IPR000683">
    <property type="entry name" value="Gfo/Idh/MocA-like_OxRdtase_N"/>
</dbReference>
<comment type="caution">
    <text evidence="5">The sequence shown here is derived from an EMBL/GenBank/DDBJ whole genome shotgun (WGS) entry which is preliminary data.</text>
</comment>
<feature type="domain" description="Gfo/Idh/MocA-like oxidoreductase N-terminal" evidence="3">
    <location>
        <begin position="108"/>
        <end position="212"/>
    </location>
</feature>
<accession>A0ABQ6K5D3</accession>
<sequence length="254" mass="26438">MGAFPAGYRRLRDRGVPVGEVVRRMTSAPAARAGLRSGIAPGARADIVVLDDERFDSTATFGHPASPSVGIDHVFVNGVAVLREGGRRRRDPDDSSEGDRMSESKTVGVGIVGVGGIAVSHMAALRATDVARLVAVTDLDRARAGEVARQEGVIAAADVAALLADPAVEAVIVCTPNLTHEQLGRQVLAAGRHLLMEKPLAMTGEGARALARRRHPAACSSRSATATASATRASPSARPSTRERSARRASCASR</sequence>
<evidence type="ECO:0000256" key="1">
    <source>
        <dbReference type="ARBA" id="ARBA00023002"/>
    </source>
</evidence>
<feature type="region of interest" description="Disordered" evidence="2">
    <location>
        <begin position="85"/>
        <end position="104"/>
    </location>
</feature>
<feature type="domain" description="Amidohydrolase 3" evidence="4">
    <location>
        <begin position="9"/>
        <end position="80"/>
    </location>
</feature>
<dbReference type="PANTHER" id="PTHR43818:SF11">
    <property type="entry name" value="BCDNA.GH03377"/>
    <property type="match status" value="1"/>
</dbReference>
<dbReference type="InterPro" id="IPR011059">
    <property type="entry name" value="Metal-dep_hydrolase_composite"/>
</dbReference>
<dbReference type="InterPro" id="IPR050463">
    <property type="entry name" value="Gfo/Idh/MocA_oxidrdct_glycsds"/>
</dbReference>
<dbReference type="InterPro" id="IPR013108">
    <property type="entry name" value="Amidohydro_3"/>
</dbReference>
<protein>
    <recommendedName>
        <fullName evidence="7">Gfo/Idh/MocA-like oxidoreductase N-terminal domain-containing protein</fullName>
    </recommendedName>
</protein>
<feature type="compositionally biased region" description="Basic and acidic residues" evidence="2">
    <location>
        <begin position="90"/>
        <end position="103"/>
    </location>
</feature>
<dbReference type="EMBL" id="BSVB01000001">
    <property type="protein sequence ID" value="GMA94773.1"/>
    <property type="molecule type" value="Genomic_DNA"/>
</dbReference>
<name>A0ABQ6K5D3_9MICO</name>
<keyword evidence="1" id="KW-0560">Oxidoreductase</keyword>
<gene>
    <name evidence="5" type="ORF">GCM10025881_15970</name>
</gene>
<dbReference type="Gene3D" id="3.40.50.720">
    <property type="entry name" value="NAD(P)-binding Rossmann-like Domain"/>
    <property type="match status" value="1"/>
</dbReference>
<dbReference type="PANTHER" id="PTHR43818">
    <property type="entry name" value="BCDNA.GH03377"/>
    <property type="match status" value="1"/>
</dbReference>
<evidence type="ECO:0000256" key="2">
    <source>
        <dbReference type="SAM" id="MobiDB-lite"/>
    </source>
</evidence>
<dbReference type="InterPro" id="IPR036291">
    <property type="entry name" value="NAD(P)-bd_dom_sf"/>
</dbReference>
<dbReference type="SUPFAM" id="SSF51338">
    <property type="entry name" value="Composite domain of metallo-dependent hydrolases"/>
    <property type="match status" value="1"/>
</dbReference>
<proteinExistence type="predicted"/>
<organism evidence="5 6">
    <name type="scientific">Pseudolysinimonas kribbensis</name>
    <dbReference type="NCBI Taxonomy" id="433641"/>
    <lineage>
        <taxon>Bacteria</taxon>
        <taxon>Bacillati</taxon>
        <taxon>Actinomycetota</taxon>
        <taxon>Actinomycetes</taxon>
        <taxon>Micrococcales</taxon>
        <taxon>Microbacteriaceae</taxon>
        <taxon>Pseudolysinimonas</taxon>
    </lineage>
</organism>
<feature type="region of interest" description="Disordered" evidence="2">
    <location>
        <begin position="208"/>
        <end position="254"/>
    </location>
</feature>